<dbReference type="InterPro" id="IPR058548">
    <property type="entry name" value="MlaB-like_STAS"/>
</dbReference>
<reference evidence="2" key="1">
    <citation type="submission" date="2012-02" db="EMBL/GenBank/DDBJ databases">
        <title>The complete genome of Frateuria aurantia DSM 6220.</title>
        <authorList>
            <consortium name="US DOE Joint Genome Institute (JGI-PGF)"/>
            <person name="Lucas S."/>
            <person name="Copeland A."/>
            <person name="Lapidus A."/>
            <person name="Glavina del Rio T."/>
            <person name="Dalin E."/>
            <person name="Tice H."/>
            <person name="Bruce D."/>
            <person name="Goodwin L."/>
            <person name="Pitluck S."/>
            <person name="Peters L."/>
            <person name="Ovchinnikova G."/>
            <person name="Teshima H."/>
            <person name="Kyrpides N."/>
            <person name="Mavromatis K."/>
            <person name="Ivanova N."/>
            <person name="Brettin T."/>
            <person name="Detter J.C."/>
            <person name="Han C."/>
            <person name="Larimer F."/>
            <person name="Land M."/>
            <person name="Hauser L."/>
            <person name="Markowitz V."/>
            <person name="Cheng J.-F."/>
            <person name="Hugenholtz P."/>
            <person name="Woyke T."/>
            <person name="Wu D."/>
            <person name="Brambilla E."/>
            <person name="Klenk H.-P."/>
            <person name="Eisen J.A."/>
        </authorList>
    </citation>
    <scope>NUCLEOTIDE SEQUENCE</scope>
    <source>
        <strain evidence="2">DSM 6220</strain>
    </source>
</reference>
<evidence type="ECO:0000313" key="3">
    <source>
        <dbReference type="Proteomes" id="UP000005234"/>
    </source>
</evidence>
<dbReference type="STRING" id="767434.Fraau_2041"/>
<dbReference type="CDD" id="cd07043">
    <property type="entry name" value="STAS_anti-anti-sigma_factors"/>
    <property type="match status" value="1"/>
</dbReference>
<dbReference type="InterPro" id="IPR002645">
    <property type="entry name" value="STAS_dom"/>
</dbReference>
<dbReference type="AlphaFoldDB" id="H8L2R6"/>
<dbReference type="eggNOG" id="COG1366">
    <property type="taxonomic scope" value="Bacteria"/>
</dbReference>
<name>H8L2R6_FRAAD</name>
<dbReference type="OrthoDB" id="278639at2"/>
<accession>H8L2R6</accession>
<keyword evidence="3" id="KW-1185">Reference proteome</keyword>
<dbReference type="Proteomes" id="UP000005234">
    <property type="component" value="Chromosome"/>
</dbReference>
<evidence type="ECO:0000259" key="1">
    <source>
        <dbReference type="PROSITE" id="PS50801"/>
    </source>
</evidence>
<feature type="domain" description="STAS" evidence="1">
    <location>
        <begin position="1"/>
        <end position="102"/>
    </location>
</feature>
<gene>
    <name evidence="2" type="ordered locus">Fraau_2041</name>
</gene>
<sequence>MTQLISSYDAQNDCTTLHIGEHFDFPLHREFYAACLAGDHVSRSYVIDLASVRDIDSAALGMLLLLREKAGGDRADIHLVNAAPAIRNMLRIAGFEQQFSIH</sequence>
<organism evidence="2 3">
    <name type="scientific">Frateuria aurantia (strain ATCC 33424 / DSM 6220 / KCTC 2777 / LMG 1558 / NBRC 3245 / NCIMB 13370)</name>
    <name type="common">Acetobacter aurantius</name>
    <dbReference type="NCBI Taxonomy" id="767434"/>
    <lineage>
        <taxon>Bacteria</taxon>
        <taxon>Pseudomonadati</taxon>
        <taxon>Pseudomonadota</taxon>
        <taxon>Gammaproteobacteria</taxon>
        <taxon>Lysobacterales</taxon>
        <taxon>Rhodanobacteraceae</taxon>
        <taxon>Frateuria</taxon>
    </lineage>
</organism>
<dbReference type="KEGG" id="fau:Fraau_2041"/>
<dbReference type="SUPFAM" id="SSF52091">
    <property type="entry name" value="SpoIIaa-like"/>
    <property type="match status" value="1"/>
</dbReference>
<dbReference type="EMBL" id="CP003350">
    <property type="protein sequence ID" value="AFC86425.1"/>
    <property type="molecule type" value="Genomic_DNA"/>
</dbReference>
<evidence type="ECO:0000313" key="2">
    <source>
        <dbReference type="EMBL" id="AFC86425.1"/>
    </source>
</evidence>
<dbReference type="RefSeq" id="WP_014403428.1">
    <property type="nucleotide sequence ID" value="NC_017033.1"/>
</dbReference>
<dbReference type="InterPro" id="IPR036513">
    <property type="entry name" value="STAS_dom_sf"/>
</dbReference>
<proteinExistence type="predicted"/>
<dbReference type="Pfam" id="PF13466">
    <property type="entry name" value="STAS_2"/>
    <property type="match status" value="1"/>
</dbReference>
<dbReference type="Gene3D" id="3.30.750.24">
    <property type="entry name" value="STAS domain"/>
    <property type="match status" value="1"/>
</dbReference>
<dbReference type="PROSITE" id="PS50801">
    <property type="entry name" value="STAS"/>
    <property type="match status" value="1"/>
</dbReference>
<dbReference type="HOGENOM" id="CLU_115403_9_1_6"/>
<protein>
    <submittedName>
        <fullName evidence="2">Anti-anti-sigma regulatory factor (Antagonist of anti-sigma factor)</fullName>
    </submittedName>
</protein>